<dbReference type="Pfam" id="PF08659">
    <property type="entry name" value="KR"/>
    <property type="match status" value="1"/>
</dbReference>
<dbReference type="Gene3D" id="3.90.180.10">
    <property type="entry name" value="Medium-chain alcohol dehydrogenases, catalytic domain"/>
    <property type="match status" value="1"/>
</dbReference>
<dbReference type="SUPFAM" id="SSF55048">
    <property type="entry name" value="Probable ACP-binding domain of malonyl-CoA ACP transacylase"/>
    <property type="match status" value="1"/>
</dbReference>
<comment type="caution">
    <text evidence="11">The sequence shown here is derived from an EMBL/GenBank/DDBJ whole genome shotgun (WGS) entry which is preliminary data.</text>
</comment>
<evidence type="ECO:0000256" key="1">
    <source>
        <dbReference type="ARBA" id="ARBA00022450"/>
    </source>
</evidence>
<dbReference type="InterPro" id="IPR001227">
    <property type="entry name" value="Ac_transferase_dom_sf"/>
</dbReference>
<feature type="region of interest" description="Disordered" evidence="7">
    <location>
        <begin position="533"/>
        <end position="554"/>
    </location>
</feature>
<dbReference type="GO" id="GO:0030639">
    <property type="term" value="P:polyketide biosynthetic process"/>
    <property type="evidence" value="ECO:0007669"/>
    <property type="project" value="UniProtKB-ARBA"/>
</dbReference>
<dbReference type="PROSITE" id="PS51257">
    <property type="entry name" value="PROKAR_LIPOPROTEIN"/>
    <property type="match status" value="1"/>
</dbReference>
<keyword evidence="3" id="KW-0808">Transferase</keyword>
<feature type="domain" description="Ketosynthase family 3 (KS3)" evidence="9">
    <location>
        <begin position="8"/>
        <end position="425"/>
    </location>
</feature>
<feature type="domain" description="PKS/mFAS DH" evidence="10">
    <location>
        <begin position="955"/>
        <end position="1273"/>
    </location>
</feature>
<feature type="compositionally biased region" description="Polar residues" evidence="7">
    <location>
        <begin position="1091"/>
        <end position="1101"/>
    </location>
</feature>
<evidence type="ECO:0000256" key="6">
    <source>
        <dbReference type="PROSITE-ProRule" id="PRU01363"/>
    </source>
</evidence>
<evidence type="ECO:0000259" key="10">
    <source>
        <dbReference type="PROSITE" id="PS52019"/>
    </source>
</evidence>
<gene>
    <name evidence="11" type="ORF">B0H64DRAFT_358063</name>
</gene>
<dbReference type="Gene3D" id="3.40.47.10">
    <property type="match status" value="1"/>
</dbReference>
<feature type="region of interest" description="N-terminal hotdog fold" evidence="6">
    <location>
        <begin position="955"/>
        <end position="1089"/>
    </location>
</feature>
<dbReference type="GO" id="GO:0008270">
    <property type="term" value="F:zinc ion binding"/>
    <property type="evidence" value="ECO:0007669"/>
    <property type="project" value="InterPro"/>
</dbReference>
<dbReference type="InterPro" id="IPR050091">
    <property type="entry name" value="PKS_NRPS_Biosynth_Enz"/>
</dbReference>
<dbReference type="Gene3D" id="1.10.1200.10">
    <property type="entry name" value="ACP-like"/>
    <property type="match status" value="1"/>
</dbReference>
<dbReference type="InterPro" id="IPR016036">
    <property type="entry name" value="Malonyl_transacylase_ACP-bd"/>
</dbReference>
<dbReference type="Pfam" id="PF00698">
    <property type="entry name" value="Acyl_transf_1"/>
    <property type="match status" value="1"/>
</dbReference>
<dbReference type="Gene3D" id="3.10.129.110">
    <property type="entry name" value="Polyketide synthase dehydratase"/>
    <property type="match status" value="1"/>
</dbReference>
<evidence type="ECO:0000256" key="3">
    <source>
        <dbReference type="ARBA" id="ARBA00022679"/>
    </source>
</evidence>
<dbReference type="Pfam" id="PF23114">
    <property type="entry name" value="NAD-bd_HRPKS_sdrA"/>
    <property type="match status" value="1"/>
</dbReference>
<dbReference type="InterPro" id="IPR011032">
    <property type="entry name" value="GroES-like_sf"/>
</dbReference>
<dbReference type="PROSITE" id="PS52019">
    <property type="entry name" value="PKS_MFAS_DH"/>
    <property type="match status" value="1"/>
</dbReference>
<keyword evidence="4" id="KW-0560">Oxidoreductase</keyword>
<dbReference type="Pfam" id="PF02801">
    <property type="entry name" value="Ketoacyl-synt_C"/>
    <property type="match status" value="1"/>
</dbReference>
<dbReference type="InterPro" id="IPR020843">
    <property type="entry name" value="ER"/>
</dbReference>
<dbReference type="InterPro" id="IPR020807">
    <property type="entry name" value="PKS_DH"/>
</dbReference>
<dbReference type="Pfam" id="PF13602">
    <property type="entry name" value="ADH_zinc_N_2"/>
    <property type="match status" value="1"/>
</dbReference>
<feature type="region of interest" description="C-terminal hotdog fold" evidence="6">
    <location>
        <begin position="1121"/>
        <end position="1273"/>
    </location>
</feature>
<organism evidence="11 12">
    <name type="scientific">Chaetomium fimeti</name>
    <dbReference type="NCBI Taxonomy" id="1854472"/>
    <lineage>
        <taxon>Eukaryota</taxon>
        <taxon>Fungi</taxon>
        <taxon>Dikarya</taxon>
        <taxon>Ascomycota</taxon>
        <taxon>Pezizomycotina</taxon>
        <taxon>Sordariomycetes</taxon>
        <taxon>Sordariomycetidae</taxon>
        <taxon>Sordariales</taxon>
        <taxon>Chaetomiaceae</taxon>
        <taxon>Chaetomium</taxon>
    </lineage>
</organism>
<dbReference type="PANTHER" id="PTHR43775">
    <property type="entry name" value="FATTY ACID SYNTHASE"/>
    <property type="match status" value="1"/>
</dbReference>
<dbReference type="CDD" id="cd05195">
    <property type="entry name" value="enoyl_red"/>
    <property type="match status" value="1"/>
</dbReference>
<dbReference type="InterPro" id="IPR049900">
    <property type="entry name" value="PKS_mFAS_DH"/>
</dbReference>
<dbReference type="SUPFAM" id="SSF53901">
    <property type="entry name" value="Thiolase-like"/>
    <property type="match status" value="1"/>
</dbReference>
<dbReference type="InterPro" id="IPR018201">
    <property type="entry name" value="Ketoacyl_synth_AS"/>
</dbReference>
<dbReference type="SUPFAM" id="SSF51735">
    <property type="entry name" value="NAD(P)-binding Rossmann-fold domains"/>
    <property type="match status" value="2"/>
</dbReference>
<dbReference type="FunFam" id="3.40.50.720:FF:000209">
    <property type="entry name" value="Polyketide synthase Pks12"/>
    <property type="match status" value="1"/>
</dbReference>
<accession>A0AAE0HK20</accession>
<dbReference type="InterPro" id="IPR049552">
    <property type="entry name" value="PKS_DH_N"/>
</dbReference>
<dbReference type="GO" id="GO:1901336">
    <property type="term" value="P:lactone biosynthetic process"/>
    <property type="evidence" value="ECO:0007669"/>
    <property type="project" value="UniProtKB-ARBA"/>
</dbReference>
<dbReference type="Proteomes" id="UP001278766">
    <property type="component" value="Unassembled WGS sequence"/>
</dbReference>
<evidence type="ECO:0000313" key="11">
    <source>
        <dbReference type="EMBL" id="KAK3297911.1"/>
    </source>
</evidence>
<dbReference type="Pfam" id="PF00109">
    <property type="entry name" value="ketoacyl-synt"/>
    <property type="match status" value="1"/>
</dbReference>
<dbReference type="PROSITE" id="PS52004">
    <property type="entry name" value="KS3_2"/>
    <property type="match status" value="1"/>
</dbReference>
<dbReference type="CDD" id="cd00833">
    <property type="entry name" value="PKS"/>
    <property type="match status" value="1"/>
</dbReference>
<dbReference type="InterPro" id="IPR002364">
    <property type="entry name" value="Quin_OxRdtase/zeta-crystal_CS"/>
</dbReference>
<dbReference type="InterPro" id="IPR057326">
    <property type="entry name" value="KR_dom"/>
</dbReference>
<dbReference type="GO" id="GO:0004312">
    <property type="term" value="F:fatty acid synthase activity"/>
    <property type="evidence" value="ECO:0007669"/>
    <property type="project" value="TreeGrafter"/>
</dbReference>
<dbReference type="InterPro" id="IPR036291">
    <property type="entry name" value="NAD(P)-bd_dom_sf"/>
</dbReference>
<keyword evidence="2" id="KW-0597">Phosphoprotein</keyword>
<dbReference type="Pfam" id="PF14765">
    <property type="entry name" value="PS-DH"/>
    <property type="match status" value="1"/>
</dbReference>
<dbReference type="InterPro" id="IPR009081">
    <property type="entry name" value="PP-bd_ACP"/>
</dbReference>
<dbReference type="Pfam" id="PF08240">
    <property type="entry name" value="ADH_N"/>
    <property type="match status" value="1"/>
</dbReference>
<dbReference type="InterPro" id="IPR020841">
    <property type="entry name" value="PKS_Beta-ketoAc_synthase_dom"/>
</dbReference>
<dbReference type="InterPro" id="IPR016039">
    <property type="entry name" value="Thiolase-like"/>
</dbReference>
<reference evidence="11" key="2">
    <citation type="submission" date="2023-06" db="EMBL/GenBank/DDBJ databases">
        <authorList>
            <consortium name="Lawrence Berkeley National Laboratory"/>
            <person name="Haridas S."/>
            <person name="Hensen N."/>
            <person name="Bonometti L."/>
            <person name="Westerberg I."/>
            <person name="Brannstrom I.O."/>
            <person name="Guillou S."/>
            <person name="Cros-Aarteil S."/>
            <person name="Calhoun S."/>
            <person name="Kuo A."/>
            <person name="Mondo S."/>
            <person name="Pangilinan J."/>
            <person name="Riley R."/>
            <person name="Labutti K."/>
            <person name="Andreopoulos B."/>
            <person name="Lipzen A."/>
            <person name="Chen C."/>
            <person name="Yanf M."/>
            <person name="Daum C."/>
            <person name="Ng V."/>
            <person name="Clum A."/>
            <person name="Steindorff A."/>
            <person name="Ohm R."/>
            <person name="Martin F."/>
            <person name="Silar P."/>
            <person name="Natvig D."/>
            <person name="Lalanne C."/>
            <person name="Gautier V."/>
            <person name="Ament-Velasquez S.L."/>
            <person name="Kruys A."/>
            <person name="Hutchinson M.I."/>
            <person name="Powell A.J."/>
            <person name="Barry K."/>
            <person name="Miller A.N."/>
            <person name="Grigoriev I.V."/>
            <person name="Debuchy R."/>
            <person name="Gladieux P."/>
            <person name="Thoren M.H."/>
            <person name="Johannesson H."/>
        </authorList>
    </citation>
    <scope>NUCLEOTIDE SEQUENCE</scope>
    <source>
        <strain evidence="11">CBS 168.71</strain>
    </source>
</reference>
<dbReference type="GeneID" id="87838582"/>
<evidence type="ECO:0000256" key="4">
    <source>
        <dbReference type="ARBA" id="ARBA00023002"/>
    </source>
</evidence>
<dbReference type="InterPro" id="IPR049551">
    <property type="entry name" value="PKS_DH_C"/>
</dbReference>
<evidence type="ECO:0000256" key="2">
    <source>
        <dbReference type="ARBA" id="ARBA00022553"/>
    </source>
</evidence>
<dbReference type="InterPro" id="IPR006162">
    <property type="entry name" value="Ppantetheine_attach_site"/>
</dbReference>
<dbReference type="SMART" id="SM00827">
    <property type="entry name" value="PKS_AT"/>
    <property type="match status" value="1"/>
</dbReference>
<feature type="region of interest" description="Disordered" evidence="7">
    <location>
        <begin position="1089"/>
        <end position="1108"/>
    </location>
</feature>
<dbReference type="InterPro" id="IPR013968">
    <property type="entry name" value="PKS_KR"/>
</dbReference>
<dbReference type="SMART" id="SM00829">
    <property type="entry name" value="PKS_ER"/>
    <property type="match status" value="1"/>
</dbReference>
<proteinExistence type="predicted"/>
<evidence type="ECO:0000256" key="5">
    <source>
        <dbReference type="ARBA" id="ARBA00023268"/>
    </source>
</evidence>
<dbReference type="PROSITE" id="PS00012">
    <property type="entry name" value="PHOSPHOPANTETHEINE"/>
    <property type="match status" value="1"/>
</dbReference>
<dbReference type="SMART" id="SM00822">
    <property type="entry name" value="PKS_KR"/>
    <property type="match status" value="1"/>
</dbReference>
<dbReference type="GO" id="GO:0004315">
    <property type="term" value="F:3-oxoacyl-[acyl-carrier-protein] synthase activity"/>
    <property type="evidence" value="ECO:0007669"/>
    <property type="project" value="InterPro"/>
</dbReference>
<feature type="active site" description="Proton donor; for dehydratase activity" evidence="6">
    <location>
        <position position="1184"/>
    </location>
</feature>
<dbReference type="SUPFAM" id="SSF47336">
    <property type="entry name" value="ACP-like"/>
    <property type="match status" value="1"/>
</dbReference>
<sequence length="2424" mass="258955">MVQAKSEMASVAITGLACRMPGAGRNLESFWDSICNGESAWSPIPPDRFRADAFAGNMAKGGHFLQEDISLFDAKFFNVSRDEASAMDPQQRLMLEVVYEALEAAGHPLSEIAGTKTGVFMGQFTDDYRELVNRDPETSLPYSMTGLQRTSLSNRISWLFDLKGPSFTVATACSSSLVALHLACESLRSGETDMAIVGGCNLMISPSMFIFQSGQGFLSPDGKCKTFDASADGYGRGEGFAVVVLKRVDDAIHNGDPIRAVVRGSGSNQDGHTKGFTLPSADAQASLIQDVYDRAGLDYSQTSYVEAHGTGTKAGDLEETTALSRTIASGRTNGKKLVVGSVKSNIGHLEAGAGLAAVVKSVLMLEKGVIPPNINLTTPNPALKLDEWNLQVPRAVMPWPTNGPRRISVNSFGYGGTNAHAILDDARSYLAERGGKTLSQVGHTNGVNDTPIDFVPQPLRPLLFTISAQDKAGIARVIDALKTYLTKQPNPTTESDQAHLHALATTLNTRRTHHQWKTYTLATTLPSLLTTLSPSTPSSTPTPTPTLIPQPTLSSRPPTLTFIFTGQGAQYAAMGQALFLSNTAFRASICAADAYLRDTLGCGTWSVVEELARPKSTSRLRTARLAQPLCTVLQVGLVDMLWWGLKPAAVVGHSSGEMAAAYCAGALTREEAWRVAYYRGVAAARLGEMEGVVEGAMMAVGAGPAEVGGWIREGGFAGKVWVACENAPASVTVSGDADAVERLEEVLKKRGVFARRLRVDVAYHSPHMQAVAREYLEAIADVGKGGGKGKAKRGFESGCVMYSSVTGQKVGDPSELGPAYWVRNLISPVKFSTAVQRMAARKGAAGGDAPDVFVEIGPHPALQGPTSQNLQAVGITDVQYYSALKRDRDGQETALELAGSLFARGYPLNFRAVNQTPERTRTLVDLPAYPWDHSRGHWAESRVAKEYRLREPLPGSLLGATSPALVAGEHVWRGHLNLAKEPWIADHKIHDTVLFPAAGFIAMAAEAALFTADTGREISKFRLRDIHMTTPLVLGEASSVEYSVCLRPHLTANKATSSEWTEFSISSSPDGKALERNCIGLISLEYRSEKQQGSQTDSTETADAHQKAWESRLQKASELCKSPVKVDHFYQRMASAGLQYGPAFKNLTAARTTPTQSYGSVSVPEIGLGTGSQKPLVVHPATLDAVLHLAFTAFGHGSNQAIKAMVPKSIDEVVISTDFPNEPKAQISGYSTVSRHGHSEILADMTMQEDVRGQPVLKITGLCCAELAGARTDESAAQAARSICSKLVWRPALDLLTMEELKNYLKSAVSYCSSAQLRGPGMLTICQVIKLIHHNKPEASITELVNSGSSEPLLSTLDVSDALQTASYTVYVPDEATKQAVEEHAQPPSDVDIVVWDPAQALSEVGGSGTFDLAIIPTVPSQTQDESQAVSAVEDAAKLLGSNGRLCVIALAEQANEIEARGRAAGVQDWLRLDGVDPDNRFVALLGHRRPETTPNGVGGHPEVVILQSPDPSAAAADLASSLVAELTSTGYPASLHTWGACDTAAIEGKACISLVEVDRPVLRQLTEDHFTFIKGLILGAQKVLWVGAFPETDPNSAIVTGLARVVRSEEPGIVFHTLQLSLPSKGAGADTLPGLVLRAFQTPGGENEFRVNNGTIEISRVVEDGELNADLLESLGVARAETATVKQVPLEEAGTPLKLSVRNAGLLDTLCFEPDTLPDTPLGDDEVEIEVKATSLNFRDVMTAMGQLPTTELGFDAAGTILRTGRSASRLFHRGDRVAMCMPGAHRTLHRAHASLVHPIPPTLSFADAATLPLAHGTAWYALVYLARARAGQSVLIHGAAGGVGQAALQVARQLGLECYVTVGSEVKRRLVREGYGVGEERIFSSRDSGEFGRGVMRATGGRGVDVVLNSLPGEALRQSWYCVAPGGTFVEIGVRDIMDNGRLEMKPFLREATFTFFDLRKVMLERPALMGEILKGVFGLLREGAVTPVSPMEVFPAGEVEGAFRLMQSGQHVGKIVLSFEDGKQTVPVWRSLSPPKTVVQLDPDAAYLLAGGLGGLGRSLSGMLVDRGARKLCFLSRSSSAAERPTARELVRQLEDRGVRVVVLPCDVADADAVRQAVEQCSAQLGRVAGVIQCAMVLRDGLFRNMTYTDWTESTRPKIHGTWNLHAALPDVDFFISLASFTAIFGSRGVANYAAGSTYQDAVAHFRRGQGKHAATVDVSIVKDAGVLAETGMTQGLKDLAGPYGLDQHEVAELVWLAISGDVAGQGSPQIVTGIATGGSVVAGGFEAPWYLDDPKFAIMARTGLKGHSKTSTASNVDDVQGQLSRAKTLEEASRVVMEALVDRVAKMLQTTAGEIDTDRYLHSYGIDSLVAIETVNWALKVCAAQVTVFDIMAAVPIAATARKIAINSSATPKEVLEAAD</sequence>
<dbReference type="InterPro" id="IPR032821">
    <property type="entry name" value="PKS_assoc"/>
</dbReference>
<dbReference type="EMBL" id="JAUEPN010000003">
    <property type="protein sequence ID" value="KAK3297911.1"/>
    <property type="molecule type" value="Genomic_DNA"/>
</dbReference>
<dbReference type="Gene3D" id="3.40.366.10">
    <property type="entry name" value="Malonyl-Coenzyme A Acyl Carrier Protein, domain 2"/>
    <property type="match status" value="1"/>
</dbReference>
<dbReference type="InterPro" id="IPR013154">
    <property type="entry name" value="ADH-like_N"/>
</dbReference>
<dbReference type="SUPFAM" id="SSF52151">
    <property type="entry name" value="FabD/lysophospholipase-like"/>
    <property type="match status" value="1"/>
</dbReference>
<keyword evidence="5" id="KW-0511">Multifunctional enzyme</keyword>
<dbReference type="InterPro" id="IPR042104">
    <property type="entry name" value="PKS_dehydratase_sf"/>
</dbReference>
<dbReference type="InterPro" id="IPR036736">
    <property type="entry name" value="ACP-like_sf"/>
</dbReference>
<dbReference type="InterPro" id="IPR014031">
    <property type="entry name" value="Ketoacyl_synth_C"/>
</dbReference>
<evidence type="ECO:0000313" key="12">
    <source>
        <dbReference type="Proteomes" id="UP001278766"/>
    </source>
</evidence>
<name>A0AAE0HK20_9PEZI</name>
<reference evidence="11" key="1">
    <citation type="journal article" date="2023" name="Mol. Phylogenet. Evol.">
        <title>Genome-scale phylogeny and comparative genomics of the fungal order Sordariales.</title>
        <authorList>
            <person name="Hensen N."/>
            <person name="Bonometti L."/>
            <person name="Westerberg I."/>
            <person name="Brannstrom I.O."/>
            <person name="Guillou S."/>
            <person name="Cros-Aarteil S."/>
            <person name="Calhoun S."/>
            <person name="Haridas S."/>
            <person name="Kuo A."/>
            <person name="Mondo S."/>
            <person name="Pangilinan J."/>
            <person name="Riley R."/>
            <person name="LaButti K."/>
            <person name="Andreopoulos B."/>
            <person name="Lipzen A."/>
            <person name="Chen C."/>
            <person name="Yan M."/>
            <person name="Daum C."/>
            <person name="Ng V."/>
            <person name="Clum A."/>
            <person name="Steindorff A."/>
            <person name="Ohm R.A."/>
            <person name="Martin F."/>
            <person name="Silar P."/>
            <person name="Natvig D.O."/>
            <person name="Lalanne C."/>
            <person name="Gautier V."/>
            <person name="Ament-Velasquez S.L."/>
            <person name="Kruys A."/>
            <person name="Hutchinson M.I."/>
            <person name="Powell A.J."/>
            <person name="Barry K."/>
            <person name="Miller A.N."/>
            <person name="Grigoriev I.V."/>
            <person name="Debuchy R."/>
            <person name="Gladieux P."/>
            <person name="Hiltunen Thoren M."/>
            <person name="Johannesson H."/>
        </authorList>
    </citation>
    <scope>NUCLEOTIDE SEQUENCE</scope>
    <source>
        <strain evidence="11">CBS 168.71</strain>
    </source>
</reference>
<dbReference type="Pfam" id="PF16197">
    <property type="entry name" value="KAsynt_C_assoc"/>
    <property type="match status" value="1"/>
</dbReference>
<evidence type="ECO:0000259" key="9">
    <source>
        <dbReference type="PROSITE" id="PS52004"/>
    </source>
</evidence>
<dbReference type="Pfam" id="PF21089">
    <property type="entry name" value="PKS_DH_N"/>
    <property type="match status" value="1"/>
</dbReference>
<dbReference type="SUPFAM" id="SSF50129">
    <property type="entry name" value="GroES-like"/>
    <property type="match status" value="1"/>
</dbReference>
<keyword evidence="1" id="KW-0596">Phosphopantetheine</keyword>
<dbReference type="InterPro" id="IPR016035">
    <property type="entry name" value="Acyl_Trfase/lysoPLipase"/>
</dbReference>
<feature type="domain" description="Carrier" evidence="8">
    <location>
        <begin position="2335"/>
        <end position="2412"/>
    </location>
</feature>
<dbReference type="PROSITE" id="PS00606">
    <property type="entry name" value="KS3_1"/>
    <property type="match status" value="1"/>
</dbReference>
<evidence type="ECO:0000259" key="8">
    <source>
        <dbReference type="PROSITE" id="PS50075"/>
    </source>
</evidence>
<dbReference type="GO" id="GO:0006633">
    <property type="term" value="P:fatty acid biosynthetic process"/>
    <property type="evidence" value="ECO:0007669"/>
    <property type="project" value="InterPro"/>
</dbReference>
<protein>
    <submittedName>
        <fullName evidence="11">PKS01 highly reducing polyketide synthase</fullName>
    </submittedName>
</protein>
<dbReference type="InterPro" id="IPR056501">
    <property type="entry name" value="NAD-bd_HRPKS_sdrA"/>
</dbReference>
<evidence type="ECO:0000256" key="7">
    <source>
        <dbReference type="SAM" id="MobiDB-lite"/>
    </source>
</evidence>
<dbReference type="PANTHER" id="PTHR43775:SF29">
    <property type="entry name" value="ASPERFURANONE POLYKETIDE SYNTHASE AFOG-RELATED"/>
    <property type="match status" value="1"/>
</dbReference>
<dbReference type="Gene3D" id="3.40.50.720">
    <property type="entry name" value="NAD(P)-binding Rossmann-like Domain"/>
    <property type="match status" value="2"/>
</dbReference>
<dbReference type="InterPro" id="IPR014030">
    <property type="entry name" value="Ketoacyl_synth_N"/>
</dbReference>
<dbReference type="PROSITE" id="PS50075">
    <property type="entry name" value="CARRIER"/>
    <property type="match status" value="1"/>
</dbReference>
<dbReference type="SMART" id="SM00825">
    <property type="entry name" value="PKS_KS"/>
    <property type="match status" value="1"/>
</dbReference>
<keyword evidence="12" id="KW-1185">Reference proteome</keyword>
<dbReference type="RefSeq" id="XP_062661425.1">
    <property type="nucleotide sequence ID" value="XM_062801634.1"/>
</dbReference>
<dbReference type="SMART" id="SM00826">
    <property type="entry name" value="PKS_DH"/>
    <property type="match status" value="1"/>
</dbReference>
<dbReference type="InterPro" id="IPR014043">
    <property type="entry name" value="Acyl_transferase_dom"/>
</dbReference>
<dbReference type="PROSITE" id="PS01162">
    <property type="entry name" value="QOR_ZETA_CRYSTAL"/>
    <property type="match status" value="1"/>
</dbReference>
<dbReference type="GO" id="GO:0016491">
    <property type="term" value="F:oxidoreductase activity"/>
    <property type="evidence" value="ECO:0007669"/>
    <property type="project" value="UniProtKB-KW"/>
</dbReference>
<feature type="active site" description="Proton acceptor; for dehydratase activity" evidence="6">
    <location>
        <position position="987"/>
    </location>
</feature>